<name>A0A2W4WNZ4_9CYAN</name>
<accession>A0A2W4WNZ4</accession>
<evidence type="ECO:0000256" key="3">
    <source>
        <dbReference type="ARBA" id="ARBA00022573"/>
    </source>
</evidence>
<dbReference type="Proteomes" id="UP000249794">
    <property type="component" value="Unassembled WGS sequence"/>
</dbReference>
<feature type="domain" description="Cobalamin biosynthesis precorrin-8X methylmutase CobH/CbiC" evidence="5">
    <location>
        <begin position="1"/>
        <end position="122"/>
    </location>
</feature>
<dbReference type="GO" id="GO:0009236">
    <property type="term" value="P:cobalamin biosynthetic process"/>
    <property type="evidence" value="ECO:0007669"/>
    <property type="project" value="UniProtKB-UniPathway"/>
</dbReference>
<protein>
    <submittedName>
        <fullName evidence="6">Cobalt-precorrin-8X methylmutase</fullName>
    </submittedName>
</protein>
<reference evidence="6 7" key="2">
    <citation type="submission" date="2018-06" db="EMBL/GenBank/DDBJ databases">
        <title>Metagenomic assembly of (sub)arctic Cyanobacteria and their associated microbiome from non-axenic cultures.</title>
        <authorList>
            <person name="Baurain D."/>
        </authorList>
    </citation>
    <scope>NUCLEOTIDE SEQUENCE [LARGE SCALE GENOMIC DNA]</scope>
    <source>
        <strain evidence="6">ULC027bin1</strain>
    </source>
</reference>
<sequence>MVAAGIQTVVANTWRSPITIAVQQAENCPPELTRSAYGMQQCARSHPQAIFAIGNAPTALIALCEGIARGDWQPALVIGAPVGFINVVESKQKLAGLAVPHILVAGRKGGSAVAAAILNAVMIA</sequence>
<dbReference type="PANTHER" id="PTHR43588">
    <property type="entry name" value="COBALT-PRECORRIN-8 METHYLMUTASE"/>
    <property type="match status" value="1"/>
</dbReference>
<proteinExistence type="inferred from homology"/>
<dbReference type="UniPathway" id="UPA00148"/>
<evidence type="ECO:0000259" key="5">
    <source>
        <dbReference type="Pfam" id="PF02570"/>
    </source>
</evidence>
<reference evidence="7" key="1">
    <citation type="submission" date="2018-04" db="EMBL/GenBank/DDBJ databases">
        <authorList>
            <person name="Cornet L."/>
        </authorList>
    </citation>
    <scope>NUCLEOTIDE SEQUENCE [LARGE SCALE GENOMIC DNA]</scope>
</reference>
<dbReference type="PANTHER" id="PTHR43588:SF1">
    <property type="entry name" value="COBALT-PRECORRIN-8 METHYLMUTASE"/>
    <property type="match status" value="1"/>
</dbReference>
<evidence type="ECO:0000313" key="7">
    <source>
        <dbReference type="Proteomes" id="UP000249794"/>
    </source>
</evidence>
<organism evidence="6 7">
    <name type="scientific">Phormidesmis priestleyi</name>
    <dbReference type="NCBI Taxonomy" id="268141"/>
    <lineage>
        <taxon>Bacteria</taxon>
        <taxon>Bacillati</taxon>
        <taxon>Cyanobacteriota</taxon>
        <taxon>Cyanophyceae</taxon>
        <taxon>Leptolyngbyales</taxon>
        <taxon>Leptolyngbyaceae</taxon>
        <taxon>Phormidesmis</taxon>
    </lineage>
</organism>
<gene>
    <name evidence="6" type="ORF">DCF15_19800</name>
</gene>
<keyword evidence="4" id="KW-0413">Isomerase</keyword>
<comment type="similarity">
    <text evidence="2">Belongs to the CobH/CbiC family.</text>
</comment>
<dbReference type="GO" id="GO:0016993">
    <property type="term" value="F:precorrin-8X methylmutase activity"/>
    <property type="evidence" value="ECO:0007669"/>
    <property type="project" value="InterPro"/>
</dbReference>
<dbReference type="EMBL" id="QBMP01000295">
    <property type="protein sequence ID" value="PZO46834.1"/>
    <property type="molecule type" value="Genomic_DNA"/>
</dbReference>
<dbReference type="AlphaFoldDB" id="A0A2W4WNZ4"/>
<dbReference type="Gene3D" id="3.40.50.10230">
    <property type="entry name" value="Cobalamin biosynthesis CobH/CbiC, precorrin-8X methylmutase"/>
    <property type="match status" value="1"/>
</dbReference>
<evidence type="ECO:0000256" key="1">
    <source>
        <dbReference type="ARBA" id="ARBA00004953"/>
    </source>
</evidence>
<dbReference type="InterPro" id="IPR036588">
    <property type="entry name" value="CobH/CbiC_sf"/>
</dbReference>
<comment type="pathway">
    <text evidence="1">Cofactor biosynthesis; adenosylcobalamin biosynthesis.</text>
</comment>
<evidence type="ECO:0000313" key="6">
    <source>
        <dbReference type="EMBL" id="PZO46834.1"/>
    </source>
</evidence>
<keyword evidence="3" id="KW-0169">Cobalamin biosynthesis</keyword>
<evidence type="ECO:0000256" key="4">
    <source>
        <dbReference type="ARBA" id="ARBA00023235"/>
    </source>
</evidence>
<comment type="caution">
    <text evidence="6">The sequence shown here is derived from an EMBL/GenBank/DDBJ whole genome shotgun (WGS) entry which is preliminary data.</text>
</comment>
<dbReference type="SUPFAM" id="SSF63965">
    <property type="entry name" value="Precorrin-8X methylmutase CbiC/CobH"/>
    <property type="match status" value="1"/>
</dbReference>
<feature type="non-terminal residue" evidence="6">
    <location>
        <position position="124"/>
    </location>
</feature>
<dbReference type="Pfam" id="PF02570">
    <property type="entry name" value="CbiC"/>
    <property type="match status" value="1"/>
</dbReference>
<dbReference type="InterPro" id="IPR003722">
    <property type="entry name" value="Cbl_synth_CobH/CbiC"/>
</dbReference>
<evidence type="ECO:0000256" key="2">
    <source>
        <dbReference type="ARBA" id="ARBA00009774"/>
    </source>
</evidence>